<dbReference type="GO" id="GO:0016787">
    <property type="term" value="F:hydrolase activity"/>
    <property type="evidence" value="ECO:0007669"/>
    <property type="project" value="UniProtKB-KW"/>
</dbReference>
<gene>
    <name evidence="2" type="ORF">J2125_002127</name>
</gene>
<protein>
    <submittedName>
        <fullName evidence="2">Deubiquitinase</fullName>
        <ecNumber evidence="2">3.4.22.-</ecNumber>
    </submittedName>
</protein>
<dbReference type="EC" id="3.4.22.-" evidence="2"/>
<dbReference type="Proteomes" id="UP001195624">
    <property type="component" value="Unassembled WGS sequence"/>
</dbReference>
<evidence type="ECO:0000313" key="2">
    <source>
        <dbReference type="EMBL" id="MBP2168935.1"/>
    </source>
</evidence>
<dbReference type="InterPro" id="IPR054328">
    <property type="entry name" value="SseL-like_C"/>
</dbReference>
<reference evidence="2 3" key="1">
    <citation type="submission" date="2021-03" db="EMBL/GenBank/DDBJ databases">
        <authorList>
            <person name="D'Agostino P."/>
            <person name="Huntemann M."/>
            <person name="Clum A."/>
            <person name="Spunde A."/>
            <person name="Palaniappan K."/>
            <person name="Ritter S."/>
            <person name="Mikhailova N."/>
            <person name="Chen I.-M."/>
            <person name="Stamatis D."/>
            <person name="Reddy T."/>
            <person name="O'Malley R."/>
            <person name="Daum C."/>
            <person name="Shapiro N."/>
            <person name="Ivanova N."/>
            <person name="Kyrpides N."/>
            <person name="Woyke T."/>
        </authorList>
    </citation>
    <scope>NUCLEOTIDE SEQUENCE [LARGE SCALE GENOMIC DNA]</scope>
    <source>
        <strain evidence="2 3">WS4403</strain>
    </source>
</reference>
<organism evidence="2 3">
    <name type="scientific">Winslowiella toletana</name>
    <dbReference type="NCBI Taxonomy" id="92490"/>
    <lineage>
        <taxon>Bacteria</taxon>
        <taxon>Pseudomonadati</taxon>
        <taxon>Pseudomonadota</taxon>
        <taxon>Gammaproteobacteria</taxon>
        <taxon>Enterobacterales</taxon>
        <taxon>Erwiniaceae</taxon>
        <taxon>Winslowiella</taxon>
    </lineage>
</organism>
<dbReference type="Pfam" id="PF22102">
    <property type="entry name" value="ElaD-SseL-like_C"/>
    <property type="match status" value="1"/>
</dbReference>
<reference evidence="3" key="2">
    <citation type="submission" date="2023-07" db="EMBL/GenBank/DDBJ databases">
        <title>Genome mining of underrepresented organisms for secondary metabolites.</title>
        <authorList>
            <person name="D'Agostino P.M."/>
        </authorList>
    </citation>
    <scope>NUCLEOTIDE SEQUENCE [LARGE SCALE GENOMIC DNA]</scope>
    <source>
        <strain evidence="3">WS4403</strain>
    </source>
</reference>
<proteinExistence type="predicted"/>
<keyword evidence="3" id="KW-1185">Reference proteome</keyword>
<dbReference type="RefSeq" id="WP_017799727.1">
    <property type="nucleotide sequence ID" value="NZ_JAGGMQ010000001.1"/>
</dbReference>
<sequence length="356" mass="39283">MPVIIDSPNTWSPFSLPAGQEAKYQTPGAPLDEGLKQRARNNDNFSIDYLFTLACENSLQSPEAESFIFDLYTGKQGVTADNQLSVQLGKDALKMVEIVQARNKQKPAHDQWQIPIKILMMAGFETNSLSSLRENIVADIKRQLPPQLTNAISDNGYQIDSAIFDPNRYITSAELDSVSGLLNRKQSRVAFHNAIGIPEAEPHCGALITQMAAGLSHNNQPGFAVDFKPLLFREHWVLFGTYTRSDGQKQSIVFDSLDYLNASEKAWLDRLAGASDTSSPLFLQKNLQENAPNACGLLVAKAMQAIADNPSEPEQALQKFIQEFSALDNSEQQLFNLRGRAEMYGALVDNLSQSGS</sequence>
<evidence type="ECO:0000313" key="3">
    <source>
        <dbReference type="Proteomes" id="UP001195624"/>
    </source>
</evidence>
<name>A0ABS4P8G4_9GAMM</name>
<accession>A0ABS4P8G4</accession>
<comment type="caution">
    <text evidence="2">The sequence shown here is derived from an EMBL/GenBank/DDBJ whole genome shotgun (WGS) entry which is preliminary data.</text>
</comment>
<keyword evidence="2" id="KW-0378">Hydrolase</keyword>
<evidence type="ECO:0000259" key="1">
    <source>
        <dbReference type="Pfam" id="PF22102"/>
    </source>
</evidence>
<dbReference type="EMBL" id="JAGGMQ010000001">
    <property type="protein sequence ID" value="MBP2168935.1"/>
    <property type="molecule type" value="Genomic_DNA"/>
</dbReference>
<feature type="domain" description="SseL-like C-terminal" evidence="1">
    <location>
        <begin position="162"/>
        <end position="342"/>
    </location>
</feature>